<dbReference type="GO" id="GO:0001682">
    <property type="term" value="P:tRNA 5'-leader removal"/>
    <property type="evidence" value="ECO:0007669"/>
    <property type="project" value="InterPro"/>
</dbReference>
<dbReference type="PANTHER" id="PTHR15314">
    <property type="entry name" value="RIBONUCLEASE P PROTEIN SUBUNIT P20"/>
    <property type="match status" value="1"/>
</dbReference>
<feature type="transmembrane region" description="Helical" evidence="4">
    <location>
        <begin position="226"/>
        <end position="246"/>
    </location>
</feature>
<dbReference type="SUPFAM" id="SSF82704">
    <property type="entry name" value="AlbA-like"/>
    <property type="match status" value="1"/>
</dbReference>
<evidence type="ECO:0000256" key="3">
    <source>
        <dbReference type="ARBA" id="ARBA00023242"/>
    </source>
</evidence>
<protein>
    <recommendedName>
        <fullName evidence="5">DNA/RNA-binding protein Alba-like domain-containing protein</fullName>
    </recommendedName>
</protein>
<evidence type="ECO:0000256" key="1">
    <source>
        <dbReference type="ARBA" id="ARBA00004604"/>
    </source>
</evidence>
<keyword evidence="7" id="KW-1185">Reference proteome</keyword>
<evidence type="ECO:0000256" key="4">
    <source>
        <dbReference type="SAM" id="Phobius"/>
    </source>
</evidence>
<organism evidence="6 7">
    <name type="scientific">Ladona fulva</name>
    <name type="common">Scarce chaser dragonfly</name>
    <name type="synonym">Libellula fulva</name>
    <dbReference type="NCBI Taxonomy" id="123851"/>
    <lineage>
        <taxon>Eukaryota</taxon>
        <taxon>Metazoa</taxon>
        <taxon>Ecdysozoa</taxon>
        <taxon>Arthropoda</taxon>
        <taxon>Hexapoda</taxon>
        <taxon>Insecta</taxon>
        <taxon>Pterygota</taxon>
        <taxon>Palaeoptera</taxon>
        <taxon>Odonata</taxon>
        <taxon>Epiprocta</taxon>
        <taxon>Anisoptera</taxon>
        <taxon>Libelluloidea</taxon>
        <taxon>Libellulidae</taxon>
        <taxon>Ladona</taxon>
    </lineage>
</organism>
<comment type="subcellular location">
    <subcellularLocation>
        <location evidence="1">Nucleus</location>
        <location evidence="1">Nucleolus</location>
    </subcellularLocation>
</comment>
<keyword evidence="4" id="KW-0472">Membrane</keyword>
<proteinExistence type="predicted"/>
<evidence type="ECO:0000259" key="5">
    <source>
        <dbReference type="Pfam" id="PF01918"/>
    </source>
</evidence>
<sequence length="273" mass="30482">MADEVQDVKEVASVKEKQKLIGNFLFKKRLPPRLPRKKNEVYANKKSSFKAQLSRCEKLLQEGENEIIIHGLGAAVVVAANLALHLRERFHQTVELDVRTDTVDIIGGQAPPRPCGCPPRPARPRRHTAMFFSLEELVQWLGLTVFEMWVFLASLSLFTILVALGAEGALPAADPPNSGSLSSAMHRQPSPWLIFSPLFVADALNTYFCAIVFVRMYLEGTYKAALLRASWSLSLLVLLFVFKFLLCEKLSGRSTLEYSEVLAPVFILLQLVA</sequence>
<reference evidence="6" key="1">
    <citation type="submission" date="2013-04" db="EMBL/GenBank/DDBJ databases">
        <authorList>
            <person name="Qu J."/>
            <person name="Murali S.C."/>
            <person name="Bandaranaike D."/>
            <person name="Bellair M."/>
            <person name="Blankenburg K."/>
            <person name="Chao H."/>
            <person name="Dinh H."/>
            <person name="Doddapaneni H."/>
            <person name="Downs B."/>
            <person name="Dugan-Rocha S."/>
            <person name="Elkadiri S."/>
            <person name="Gnanaolivu R.D."/>
            <person name="Hernandez B."/>
            <person name="Javaid M."/>
            <person name="Jayaseelan J.C."/>
            <person name="Lee S."/>
            <person name="Li M."/>
            <person name="Ming W."/>
            <person name="Munidasa M."/>
            <person name="Muniz J."/>
            <person name="Nguyen L."/>
            <person name="Ongeri F."/>
            <person name="Osuji N."/>
            <person name="Pu L.-L."/>
            <person name="Puazo M."/>
            <person name="Qu C."/>
            <person name="Quiroz J."/>
            <person name="Raj R."/>
            <person name="Weissenberger G."/>
            <person name="Xin Y."/>
            <person name="Zou X."/>
            <person name="Han Y."/>
            <person name="Richards S."/>
            <person name="Worley K."/>
            <person name="Muzny D."/>
            <person name="Gibbs R."/>
        </authorList>
    </citation>
    <scope>NUCLEOTIDE SEQUENCE</scope>
    <source>
        <strain evidence="6">Sampled in the wild</strain>
    </source>
</reference>
<feature type="transmembrane region" description="Helical" evidence="4">
    <location>
        <begin position="192"/>
        <end position="214"/>
    </location>
</feature>
<comment type="caution">
    <text evidence="6">The sequence shown here is derived from an EMBL/GenBank/DDBJ whole genome shotgun (WGS) entry which is preliminary data.</text>
</comment>
<dbReference type="InterPro" id="IPR014612">
    <property type="entry name" value="Pop7/Rpp20"/>
</dbReference>
<dbReference type="CDD" id="cd22816">
    <property type="entry name" value="TMEM203"/>
    <property type="match status" value="1"/>
</dbReference>
<feature type="non-terminal residue" evidence="6">
    <location>
        <position position="273"/>
    </location>
</feature>
<evidence type="ECO:0000313" key="7">
    <source>
        <dbReference type="Proteomes" id="UP000792457"/>
    </source>
</evidence>
<dbReference type="Proteomes" id="UP000792457">
    <property type="component" value="Unassembled WGS sequence"/>
</dbReference>
<keyword evidence="4" id="KW-0812">Transmembrane</keyword>
<dbReference type="EMBL" id="KZ308608">
    <property type="protein sequence ID" value="KAG8232276.1"/>
    <property type="molecule type" value="Genomic_DNA"/>
</dbReference>
<dbReference type="AlphaFoldDB" id="A0A8K0KC01"/>
<evidence type="ECO:0000256" key="2">
    <source>
        <dbReference type="ARBA" id="ARBA00022694"/>
    </source>
</evidence>
<evidence type="ECO:0000313" key="6">
    <source>
        <dbReference type="EMBL" id="KAG8232276.1"/>
    </source>
</evidence>
<dbReference type="GO" id="GO:0005655">
    <property type="term" value="C:nucleolar ribonuclease P complex"/>
    <property type="evidence" value="ECO:0007669"/>
    <property type="project" value="InterPro"/>
</dbReference>
<keyword evidence="3" id="KW-0539">Nucleus</keyword>
<gene>
    <name evidence="6" type="ORF">J437_LFUL011763</name>
</gene>
<dbReference type="Gene3D" id="3.30.110.20">
    <property type="entry name" value="Alba-like domain"/>
    <property type="match status" value="1"/>
</dbReference>
<dbReference type="InterPro" id="IPR036882">
    <property type="entry name" value="Alba-like_dom_sf"/>
</dbReference>
<feature type="domain" description="DNA/RNA-binding protein Alba-like" evidence="5">
    <location>
        <begin position="39"/>
        <end position="96"/>
    </location>
</feature>
<accession>A0A8K0KC01</accession>
<dbReference type="GO" id="GO:0000172">
    <property type="term" value="C:ribonuclease MRP complex"/>
    <property type="evidence" value="ECO:0007669"/>
    <property type="project" value="InterPro"/>
</dbReference>
<feature type="transmembrane region" description="Helical" evidence="4">
    <location>
        <begin position="149"/>
        <end position="172"/>
    </location>
</feature>
<dbReference type="PANTHER" id="PTHR15314:SF1">
    <property type="entry name" value="RIBONUCLEASE P PROTEIN SUBUNIT P20"/>
    <property type="match status" value="1"/>
</dbReference>
<keyword evidence="4" id="KW-1133">Transmembrane helix</keyword>
<dbReference type="Pfam" id="PF01918">
    <property type="entry name" value="Alba"/>
    <property type="match status" value="1"/>
</dbReference>
<reference evidence="6" key="2">
    <citation type="submission" date="2017-10" db="EMBL/GenBank/DDBJ databases">
        <title>Ladona fulva Genome sequencing and assembly.</title>
        <authorList>
            <person name="Murali S."/>
            <person name="Richards S."/>
            <person name="Bandaranaike D."/>
            <person name="Bellair M."/>
            <person name="Blankenburg K."/>
            <person name="Chao H."/>
            <person name="Dinh H."/>
            <person name="Doddapaneni H."/>
            <person name="Dugan-Rocha S."/>
            <person name="Elkadiri S."/>
            <person name="Gnanaolivu R."/>
            <person name="Hernandez B."/>
            <person name="Skinner E."/>
            <person name="Javaid M."/>
            <person name="Lee S."/>
            <person name="Li M."/>
            <person name="Ming W."/>
            <person name="Munidasa M."/>
            <person name="Muniz J."/>
            <person name="Nguyen L."/>
            <person name="Hughes D."/>
            <person name="Osuji N."/>
            <person name="Pu L.-L."/>
            <person name="Puazo M."/>
            <person name="Qu C."/>
            <person name="Quiroz J."/>
            <person name="Raj R."/>
            <person name="Weissenberger G."/>
            <person name="Xin Y."/>
            <person name="Zou X."/>
            <person name="Han Y."/>
            <person name="Worley K."/>
            <person name="Muzny D."/>
            <person name="Gibbs R."/>
        </authorList>
    </citation>
    <scope>NUCLEOTIDE SEQUENCE</scope>
    <source>
        <strain evidence="6">Sampled in the wild</strain>
    </source>
</reference>
<keyword evidence="2" id="KW-0819">tRNA processing</keyword>
<name>A0A8K0KC01_LADFU</name>
<dbReference type="GO" id="GO:0003676">
    <property type="term" value="F:nucleic acid binding"/>
    <property type="evidence" value="ECO:0007669"/>
    <property type="project" value="InterPro"/>
</dbReference>
<dbReference type="InterPro" id="IPR002775">
    <property type="entry name" value="DNA/RNA-bd_Alba-like"/>
</dbReference>
<dbReference type="OrthoDB" id="6234541at2759"/>